<name>A0A2X0M8Q0_9BASI</name>
<sequence>MTKSPTAMSGSGRRCRLTCSACRTLAAANASRTFANTAFRSAIRSFAAGTSGKSGRLRDVGNRLGERPRTTSNGDLFVEALTLALIANSMLTRCRTQLFCCLLTTARKA</sequence>
<accession>A0A2X0M8Q0</accession>
<dbReference type="EMBL" id="FQNC01000044">
    <property type="protein sequence ID" value="SGY55398.1"/>
    <property type="molecule type" value="Genomic_DNA"/>
</dbReference>
<proteinExistence type="predicted"/>
<organism evidence="2 3">
    <name type="scientific">Microbotryum silenes-dioicae</name>
    <dbReference type="NCBI Taxonomy" id="796604"/>
    <lineage>
        <taxon>Eukaryota</taxon>
        <taxon>Fungi</taxon>
        <taxon>Dikarya</taxon>
        <taxon>Basidiomycota</taxon>
        <taxon>Pucciniomycotina</taxon>
        <taxon>Microbotryomycetes</taxon>
        <taxon>Microbotryales</taxon>
        <taxon>Microbotryaceae</taxon>
        <taxon>Microbotryum</taxon>
    </lineage>
</organism>
<feature type="compositionally biased region" description="Basic and acidic residues" evidence="1">
    <location>
        <begin position="56"/>
        <end position="69"/>
    </location>
</feature>
<protein>
    <submittedName>
        <fullName evidence="2">BQ5605_C006g04015 protein</fullName>
    </submittedName>
</protein>
<evidence type="ECO:0000313" key="3">
    <source>
        <dbReference type="Proteomes" id="UP000249464"/>
    </source>
</evidence>
<keyword evidence="3" id="KW-1185">Reference proteome</keyword>
<dbReference type="AlphaFoldDB" id="A0A2X0M8Q0"/>
<dbReference type="Proteomes" id="UP000249464">
    <property type="component" value="Unassembled WGS sequence"/>
</dbReference>
<evidence type="ECO:0000313" key="2">
    <source>
        <dbReference type="EMBL" id="SGY55398.1"/>
    </source>
</evidence>
<reference evidence="2 3" key="1">
    <citation type="submission" date="2016-11" db="EMBL/GenBank/DDBJ databases">
        <authorList>
            <person name="Jaros S."/>
            <person name="Januszkiewicz K."/>
            <person name="Wedrychowicz H."/>
        </authorList>
    </citation>
    <scope>NUCLEOTIDE SEQUENCE [LARGE SCALE GENOMIC DNA]</scope>
</reference>
<feature type="region of interest" description="Disordered" evidence="1">
    <location>
        <begin position="50"/>
        <end position="70"/>
    </location>
</feature>
<gene>
    <name evidence="2" type="primary">BQ5605_C006g04015</name>
    <name evidence="2" type="ORF">BQ5605_C006G04015</name>
</gene>
<evidence type="ECO:0000256" key="1">
    <source>
        <dbReference type="SAM" id="MobiDB-lite"/>
    </source>
</evidence>